<keyword evidence="2" id="KW-1185">Reference proteome</keyword>
<gene>
    <name evidence="1" type="ORF">RND71_027907</name>
</gene>
<dbReference type="AlphaFoldDB" id="A0AAE1V8N3"/>
<accession>A0AAE1V8N3</accession>
<evidence type="ECO:0000313" key="2">
    <source>
        <dbReference type="Proteomes" id="UP001291623"/>
    </source>
</evidence>
<organism evidence="1 2">
    <name type="scientific">Anisodus tanguticus</name>
    <dbReference type="NCBI Taxonomy" id="243964"/>
    <lineage>
        <taxon>Eukaryota</taxon>
        <taxon>Viridiplantae</taxon>
        <taxon>Streptophyta</taxon>
        <taxon>Embryophyta</taxon>
        <taxon>Tracheophyta</taxon>
        <taxon>Spermatophyta</taxon>
        <taxon>Magnoliopsida</taxon>
        <taxon>eudicotyledons</taxon>
        <taxon>Gunneridae</taxon>
        <taxon>Pentapetalae</taxon>
        <taxon>asterids</taxon>
        <taxon>lamiids</taxon>
        <taxon>Solanales</taxon>
        <taxon>Solanaceae</taxon>
        <taxon>Solanoideae</taxon>
        <taxon>Hyoscyameae</taxon>
        <taxon>Anisodus</taxon>
    </lineage>
</organism>
<sequence>MEGNDSDLLSYIDLVNEYNDSLGYVDVQQLIVSVPCGKYYEIECDNGIRTLLSFVNDQFDVINLFAVEDTELSVCVENIEVHKESVIDVDDAATDCNSDSDSASEDESDCSDYDSEELEALAKLKSRVINEKLSDYMELNKFMTFKDIPKARTYLNLYSLCNGYSLQLKKSDTIRIRYVCVYVHLNSNF</sequence>
<name>A0AAE1V8N3_9SOLA</name>
<evidence type="ECO:0000313" key="1">
    <source>
        <dbReference type="EMBL" id="KAK4352389.1"/>
    </source>
</evidence>
<protein>
    <submittedName>
        <fullName evidence="1">Uncharacterized protein</fullName>
    </submittedName>
</protein>
<comment type="caution">
    <text evidence="1">The sequence shown here is derived from an EMBL/GenBank/DDBJ whole genome shotgun (WGS) entry which is preliminary data.</text>
</comment>
<dbReference type="Proteomes" id="UP001291623">
    <property type="component" value="Unassembled WGS sequence"/>
</dbReference>
<proteinExistence type="predicted"/>
<reference evidence="1" key="1">
    <citation type="submission" date="2023-12" db="EMBL/GenBank/DDBJ databases">
        <title>Genome assembly of Anisodus tanguticus.</title>
        <authorList>
            <person name="Wang Y.-J."/>
        </authorList>
    </citation>
    <scope>NUCLEOTIDE SEQUENCE</scope>
    <source>
        <strain evidence="1">KB-2021</strain>
        <tissue evidence="1">Leaf</tissue>
    </source>
</reference>
<dbReference type="EMBL" id="JAVYJV010000015">
    <property type="protein sequence ID" value="KAK4352389.1"/>
    <property type="molecule type" value="Genomic_DNA"/>
</dbReference>